<comment type="caution">
    <text evidence="1">The sequence shown here is derived from an EMBL/GenBank/DDBJ whole genome shotgun (WGS) entry which is preliminary data.</text>
</comment>
<dbReference type="RefSeq" id="WP_109764238.1">
    <property type="nucleotide sequence ID" value="NZ_QGGU01000009.1"/>
</dbReference>
<evidence type="ECO:0000313" key="2">
    <source>
        <dbReference type="Proteomes" id="UP000245790"/>
    </source>
</evidence>
<dbReference type="SUPFAM" id="SSF54593">
    <property type="entry name" value="Glyoxalase/Bleomycin resistance protein/Dihydroxybiphenyl dioxygenase"/>
    <property type="match status" value="1"/>
</dbReference>
<dbReference type="EMBL" id="QGGU01000009">
    <property type="protein sequence ID" value="PWK48567.1"/>
    <property type="molecule type" value="Genomic_DNA"/>
</dbReference>
<accession>A0A316G2F7</accession>
<dbReference type="AlphaFoldDB" id="A0A316G2F7"/>
<dbReference type="Gene3D" id="3.10.180.10">
    <property type="entry name" value="2,3-Dihydroxybiphenyl 1,2-Dioxygenase, domain 1"/>
    <property type="match status" value="1"/>
</dbReference>
<name>A0A316G2F7_9GAMM</name>
<dbReference type="OrthoDB" id="4762357at2"/>
<proteinExistence type="predicted"/>
<gene>
    <name evidence="1" type="ORF">C8D97_109118</name>
</gene>
<protein>
    <submittedName>
        <fullName evidence="1">Putative enzyme related to lactoylglutathione lyase</fullName>
    </submittedName>
</protein>
<dbReference type="Proteomes" id="UP000245790">
    <property type="component" value="Unassembled WGS sequence"/>
</dbReference>
<organism evidence="1 2">
    <name type="scientific">Pleionea mediterranea</name>
    <dbReference type="NCBI Taxonomy" id="523701"/>
    <lineage>
        <taxon>Bacteria</taxon>
        <taxon>Pseudomonadati</taxon>
        <taxon>Pseudomonadota</taxon>
        <taxon>Gammaproteobacteria</taxon>
        <taxon>Oceanospirillales</taxon>
        <taxon>Pleioneaceae</taxon>
        <taxon>Pleionea</taxon>
    </lineage>
</organism>
<dbReference type="GO" id="GO:0016829">
    <property type="term" value="F:lyase activity"/>
    <property type="evidence" value="ECO:0007669"/>
    <property type="project" value="UniProtKB-KW"/>
</dbReference>
<reference evidence="1 2" key="1">
    <citation type="submission" date="2018-05" db="EMBL/GenBank/DDBJ databases">
        <title>Genomic Encyclopedia of Type Strains, Phase IV (KMG-IV): sequencing the most valuable type-strain genomes for metagenomic binning, comparative biology and taxonomic classification.</title>
        <authorList>
            <person name="Goeker M."/>
        </authorList>
    </citation>
    <scope>NUCLEOTIDE SEQUENCE [LARGE SCALE GENOMIC DNA]</scope>
    <source>
        <strain evidence="1 2">DSM 25350</strain>
    </source>
</reference>
<evidence type="ECO:0000313" key="1">
    <source>
        <dbReference type="EMBL" id="PWK48567.1"/>
    </source>
</evidence>
<keyword evidence="1" id="KW-0456">Lyase</keyword>
<keyword evidence="2" id="KW-1185">Reference proteome</keyword>
<dbReference type="InterPro" id="IPR029068">
    <property type="entry name" value="Glyas_Bleomycin-R_OHBP_Dase"/>
</dbReference>
<sequence>MNGPAKYGALIYSNDINALAQFYVELFSMQVTRETESLISLVIDDFNIIIHTPPSVMPETEFNSVKLFLTVDNLENTKAKAIKFGGQAFDGVWSNPLFSVCNIADTDGNHIQIREFNQ</sequence>